<dbReference type="EC" id="2.7.7.87" evidence="9"/>
<keyword evidence="7 9" id="KW-0067">ATP-binding</keyword>
<dbReference type="GO" id="GO:0003725">
    <property type="term" value="F:double-stranded RNA binding"/>
    <property type="evidence" value="ECO:0007669"/>
    <property type="project" value="InterPro"/>
</dbReference>
<dbReference type="PROSITE" id="PS51163">
    <property type="entry name" value="YRDC"/>
    <property type="match status" value="1"/>
</dbReference>
<evidence type="ECO:0000313" key="11">
    <source>
        <dbReference type="EMBL" id="CTP83086.1"/>
    </source>
</evidence>
<dbReference type="RefSeq" id="WP_053834122.1">
    <property type="nucleotide sequence ID" value="NZ_CXOI01000006.1"/>
</dbReference>
<dbReference type="PANTHER" id="PTHR17490">
    <property type="entry name" value="SUA5"/>
    <property type="match status" value="1"/>
</dbReference>
<evidence type="ECO:0000256" key="2">
    <source>
        <dbReference type="ARBA" id="ARBA00022490"/>
    </source>
</evidence>
<evidence type="ECO:0000256" key="3">
    <source>
        <dbReference type="ARBA" id="ARBA00022679"/>
    </source>
</evidence>
<evidence type="ECO:0000256" key="6">
    <source>
        <dbReference type="ARBA" id="ARBA00022741"/>
    </source>
</evidence>
<dbReference type="InterPro" id="IPR050156">
    <property type="entry name" value="TC-AMP_synthase_SUA5"/>
</dbReference>
<dbReference type="FunFam" id="3.90.870.10:FF:000004">
    <property type="entry name" value="Threonylcarbamoyl-AMP synthase"/>
    <property type="match status" value="1"/>
</dbReference>
<dbReference type="InterPro" id="IPR006070">
    <property type="entry name" value="Sua5-like_dom"/>
</dbReference>
<dbReference type="GO" id="GO:0061710">
    <property type="term" value="F:L-threonylcarbamoyladenylate synthase"/>
    <property type="evidence" value="ECO:0007669"/>
    <property type="project" value="UniProtKB-EC"/>
</dbReference>
<evidence type="ECO:0000256" key="4">
    <source>
        <dbReference type="ARBA" id="ARBA00022694"/>
    </source>
</evidence>
<dbReference type="Gene3D" id="3.90.870.10">
    <property type="entry name" value="DHBP synthase"/>
    <property type="match status" value="1"/>
</dbReference>
<dbReference type="HAMAP" id="MF_01852">
    <property type="entry name" value="TsaC"/>
    <property type="match status" value="1"/>
</dbReference>
<gene>
    <name evidence="11" type="primary">rimN</name>
    <name evidence="9" type="synonym">tsaC</name>
    <name evidence="11" type="ORF">XTALMG727_0515</name>
</gene>
<dbReference type="AlphaFoldDB" id="A0A0K2ZCN3"/>
<keyword evidence="5 9" id="KW-0548">Nucleotidyltransferase</keyword>
<organism evidence="11 12">
    <name type="scientific">Xanthomonas graminis pv. arrhenatheri LMG 727</name>
    <dbReference type="NCBI Taxonomy" id="1195923"/>
    <lineage>
        <taxon>Bacteria</taxon>
        <taxon>Pseudomonadati</taxon>
        <taxon>Pseudomonadota</taxon>
        <taxon>Gammaproteobacteria</taxon>
        <taxon>Lysobacterales</taxon>
        <taxon>Lysobacteraceae</taxon>
        <taxon>Xanthomonas</taxon>
        <taxon>Xanthomonas translucens group</taxon>
        <taxon>Xanthomonas graminis</taxon>
    </lineage>
</organism>
<keyword evidence="4 9" id="KW-0819">tRNA processing</keyword>
<dbReference type="GO" id="GO:0002949">
    <property type="term" value="P:tRNA threonylcarbamoyladenosine modification"/>
    <property type="evidence" value="ECO:0007669"/>
    <property type="project" value="UniProtKB-UniRule"/>
</dbReference>
<evidence type="ECO:0000313" key="12">
    <source>
        <dbReference type="Proteomes" id="UP000046187"/>
    </source>
</evidence>
<keyword evidence="3 9" id="KW-0808">Transferase</keyword>
<keyword evidence="12" id="KW-1185">Reference proteome</keyword>
<dbReference type="InterPro" id="IPR017945">
    <property type="entry name" value="DHBP_synth_RibB-like_a/b_dom"/>
</dbReference>
<dbReference type="PANTHER" id="PTHR17490:SF18">
    <property type="entry name" value="THREONYLCARBAMOYL-AMP SYNTHASE"/>
    <property type="match status" value="1"/>
</dbReference>
<dbReference type="GO" id="GO:0006450">
    <property type="term" value="P:regulation of translational fidelity"/>
    <property type="evidence" value="ECO:0007669"/>
    <property type="project" value="TreeGrafter"/>
</dbReference>
<comment type="function">
    <text evidence="9">Required for the formation of a threonylcarbamoyl group on adenosine at position 37 (t(6)A37) in tRNAs that read codons beginning with adenine. Catalyzes the conversion of L-threonine, HCO(3)(-)/CO(2) and ATP to give threonylcarbamoyl-AMP (TC-AMP) as the acyladenylate intermediate, with the release of diphosphate.</text>
</comment>
<evidence type="ECO:0000256" key="5">
    <source>
        <dbReference type="ARBA" id="ARBA00022695"/>
    </source>
</evidence>
<comment type="similarity">
    <text evidence="9">Belongs to the SUA5 family. TsaC subfamily.</text>
</comment>
<sequence>MPDLSLNQAVAVLQQGGVIAYPTEAVWGLGCDPYDQVAVTRLLQIKQRPVEKGLIVVAAELEPLRPLLDLAALPPERLAAVLANWPGAHTWVLPAAAQAPPWITGAHRGIAVRISAHPLVAALCRAWGGALVSTSANRGGEPPARQRGELDPHLLAALDGVVDGQTGGLAQPTPIRDALSGEILRA</sequence>
<dbReference type="EMBL" id="CXOI01000006">
    <property type="protein sequence ID" value="CTP83086.1"/>
    <property type="molecule type" value="Genomic_DNA"/>
</dbReference>
<comment type="subcellular location">
    <subcellularLocation>
        <location evidence="1 9">Cytoplasm</location>
    </subcellularLocation>
</comment>
<reference evidence="12" key="1">
    <citation type="submission" date="2015-07" db="EMBL/GenBank/DDBJ databases">
        <authorList>
            <person name="Wibberg D."/>
        </authorList>
    </citation>
    <scope>NUCLEOTIDE SEQUENCE [LARGE SCALE GENOMIC DNA]</scope>
</reference>
<dbReference type="SUPFAM" id="SSF55821">
    <property type="entry name" value="YrdC/RibB"/>
    <property type="match status" value="1"/>
</dbReference>
<evidence type="ECO:0000256" key="1">
    <source>
        <dbReference type="ARBA" id="ARBA00004496"/>
    </source>
</evidence>
<dbReference type="Proteomes" id="UP000046187">
    <property type="component" value="Unassembled WGS sequence"/>
</dbReference>
<evidence type="ECO:0000256" key="8">
    <source>
        <dbReference type="ARBA" id="ARBA00048366"/>
    </source>
</evidence>
<dbReference type="GO" id="GO:0005524">
    <property type="term" value="F:ATP binding"/>
    <property type="evidence" value="ECO:0007669"/>
    <property type="project" value="UniProtKB-UniRule"/>
</dbReference>
<evidence type="ECO:0000259" key="10">
    <source>
        <dbReference type="PROSITE" id="PS51163"/>
    </source>
</evidence>
<dbReference type="InterPro" id="IPR023535">
    <property type="entry name" value="TC-AMP_synthase"/>
</dbReference>
<protein>
    <recommendedName>
        <fullName evidence="9">Threonylcarbamoyl-AMP synthase</fullName>
        <shortName evidence="9">TC-AMP synthase</shortName>
        <ecNumber evidence="9">2.7.7.87</ecNumber>
    </recommendedName>
    <alternativeName>
        <fullName evidence="9">L-threonylcarbamoyladenylate synthase</fullName>
    </alternativeName>
    <alternativeName>
        <fullName evidence="9">t(6)A37 threonylcarbamoyladenosine biosynthesis protein TsaC</fullName>
    </alternativeName>
    <alternativeName>
        <fullName evidence="9">tRNA threonylcarbamoyladenosine biosynthesis protein TsaC</fullName>
    </alternativeName>
</protein>
<accession>A0A0K2ZCN3</accession>
<dbReference type="Pfam" id="PF01300">
    <property type="entry name" value="Sua5_yciO_yrdC"/>
    <property type="match status" value="1"/>
</dbReference>
<proteinExistence type="inferred from homology"/>
<keyword evidence="6 9" id="KW-0547">Nucleotide-binding</keyword>
<dbReference type="GO" id="GO:0000049">
    <property type="term" value="F:tRNA binding"/>
    <property type="evidence" value="ECO:0007669"/>
    <property type="project" value="TreeGrafter"/>
</dbReference>
<comment type="catalytic activity">
    <reaction evidence="8 9">
        <text>L-threonine + hydrogencarbonate + ATP = L-threonylcarbamoyladenylate + diphosphate + H2O</text>
        <dbReference type="Rhea" id="RHEA:36407"/>
        <dbReference type="ChEBI" id="CHEBI:15377"/>
        <dbReference type="ChEBI" id="CHEBI:17544"/>
        <dbReference type="ChEBI" id="CHEBI:30616"/>
        <dbReference type="ChEBI" id="CHEBI:33019"/>
        <dbReference type="ChEBI" id="CHEBI:57926"/>
        <dbReference type="ChEBI" id="CHEBI:73682"/>
        <dbReference type="EC" id="2.7.7.87"/>
    </reaction>
</comment>
<feature type="domain" description="YrdC-like" evidence="10">
    <location>
        <begin position="3"/>
        <end position="186"/>
    </location>
</feature>
<keyword evidence="2 9" id="KW-0963">Cytoplasm</keyword>
<evidence type="ECO:0000256" key="7">
    <source>
        <dbReference type="ARBA" id="ARBA00022840"/>
    </source>
</evidence>
<dbReference type="GO" id="GO:0005737">
    <property type="term" value="C:cytoplasm"/>
    <property type="evidence" value="ECO:0007669"/>
    <property type="project" value="UniProtKB-SubCell"/>
</dbReference>
<evidence type="ECO:0000256" key="9">
    <source>
        <dbReference type="HAMAP-Rule" id="MF_01852"/>
    </source>
</evidence>
<name>A0A0K2ZCN3_9XANT</name>